<feature type="domain" description="Translation initiation factor beta propellor-like" evidence="10">
    <location>
        <begin position="216"/>
        <end position="409"/>
    </location>
</feature>
<keyword evidence="6 8" id="KW-0810">Translation regulation</keyword>
<evidence type="ECO:0000313" key="11">
    <source>
        <dbReference type="Proteomes" id="UP000504609"/>
    </source>
</evidence>
<gene>
    <name evidence="12" type="primary">LOC111457778</name>
</gene>
<comment type="similarity">
    <text evidence="1 8">Belongs to the WD repeat EIF2A family.</text>
</comment>
<dbReference type="InterPro" id="IPR015943">
    <property type="entry name" value="WD40/YVTN_repeat-like_dom_sf"/>
</dbReference>
<evidence type="ECO:0000256" key="6">
    <source>
        <dbReference type="ARBA" id="ARBA00022845"/>
    </source>
</evidence>
<dbReference type="GO" id="GO:0006417">
    <property type="term" value="P:regulation of translation"/>
    <property type="evidence" value="ECO:0007669"/>
    <property type="project" value="UniProtKB-KW"/>
</dbReference>
<dbReference type="GO" id="GO:0003743">
    <property type="term" value="F:translation initiation factor activity"/>
    <property type="evidence" value="ECO:0007669"/>
    <property type="project" value="UniProtKB-UniRule"/>
</dbReference>
<dbReference type="SMR" id="A0A6J1GXP1"/>
<feature type="region of interest" description="Disordered" evidence="9">
    <location>
        <begin position="436"/>
        <end position="518"/>
    </location>
</feature>
<evidence type="ECO:0000256" key="3">
    <source>
        <dbReference type="ARBA" id="ARBA00022540"/>
    </source>
</evidence>
<feature type="compositionally biased region" description="Polar residues" evidence="9">
    <location>
        <begin position="436"/>
        <end position="455"/>
    </location>
</feature>
<keyword evidence="5" id="KW-0677">Repeat</keyword>
<dbReference type="InterPro" id="IPR011387">
    <property type="entry name" value="TIF2A"/>
</dbReference>
<protein>
    <recommendedName>
        <fullName evidence="2 8">Eukaryotic translation initiation factor 2A</fullName>
        <shortName evidence="8">eIF-2A</shortName>
    </recommendedName>
</protein>
<dbReference type="GO" id="GO:0022627">
    <property type="term" value="C:cytosolic small ribosomal subunit"/>
    <property type="evidence" value="ECO:0007669"/>
    <property type="project" value="TreeGrafter"/>
</dbReference>
<dbReference type="SUPFAM" id="SSF82171">
    <property type="entry name" value="DPP6 N-terminal domain-like"/>
    <property type="match status" value="1"/>
</dbReference>
<keyword evidence="11" id="KW-1185">Reference proteome</keyword>
<dbReference type="GO" id="GO:0000049">
    <property type="term" value="F:tRNA binding"/>
    <property type="evidence" value="ECO:0007669"/>
    <property type="project" value="UniProtKB-UniRule"/>
</dbReference>
<reference evidence="12" key="1">
    <citation type="submission" date="2025-08" db="UniProtKB">
        <authorList>
            <consortium name="RefSeq"/>
        </authorList>
    </citation>
    <scope>IDENTIFICATION</scope>
    <source>
        <tissue evidence="12">Young leaves</tissue>
    </source>
</reference>
<keyword evidence="7 8" id="KW-0648">Protein biosynthesis</keyword>
<sequence length="518" mass="57224">MATSQQPPALQILVRGSEGFSIWNGPPFIDNQPTPNKLEKVACTSTKFSDDGSKLLVTKSETLSIYECRDFREIKSFEVPNLLAAALSPCGTYLQTFQKSSTPQEKNVVLRKTATGDIVYSQFQKNMTKLTWPAIRFSSDETVACRMATNEIQFFDAKDFSKGVIHRLRVPGVTAIELSRTPGTHIAAFVPESKGVPASVQIFGCGDSQTQLIARRSFFRCSTVQLHWNNGSTGVLIVVQADVDKTNQSYYGESKLNYLTTDGAHEGLVPLRKDGPVHDVQWTQSGSEFAVVYGFMPARATVFDKKCKPLLELGEGPYNTVRWNPKGRLLCIAGFGNLPGDMAFWDVKEKKQLGTTKAECSVTSEWSPDGRYFMTATTAPRLQVDNGIKIFHCNGTLYFKKMFDKLFQADWKPESPDKFGEIDELVKSVESLNIDQKKTQGQGSKLSQASQKTAPSNPPVQKPAAYRPPHAKNAAAIQAELLGEGPKELSKNALRNKKKREKQKEKKAGEGASTANDV</sequence>
<dbReference type="GO" id="GO:0043022">
    <property type="term" value="F:ribosome binding"/>
    <property type="evidence" value="ECO:0007669"/>
    <property type="project" value="UniProtKB-UniRule"/>
</dbReference>
<evidence type="ECO:0000256" key="1">
    <source>
        <dbReference type="ARBA" id="ARBA00009573"/>
    </source>
</evidence>
<evidence type="ECO:0000313" key="12">
    <source>
        <dbReference type="RefSeq" id="XP_022955944.1"/>
    </source>
</evidence>
<dbReference type="AlphaFoldDB" id="A0A6J1GXP1"/>
<dbReference type="FunFam" id="2.130.10.10:FF:000599">
    <property type="entry name" value="Eukaryotic translation initiation factor 2A"/>
    <property type="match status" value="1"/>
</dbReference>
<evidence type="ECO:0000256" key="4">
    <source>
        <dbReference type="ARBA" id="ARBA00022574"/>
    </source>
</evidence>
<evidence type="ECO:0000256" key="9">
    <source>
        <dbReference type="SAM" id="MobiDB-lite"/>
    </source>
</evidence>
<evidence type="ECO:0000256" key="2">
    <source>
        <dbReference type="ARBA" id="ARBA00013819"/>
    </source>
</evidence>
<dbReference type="PANTHER" id="PTHR13227">
    <property type="entry name" value="EUKARYOTIC TRANSLATION INITIATION FACTOR 2A"/>
    <property type="match status" value="1"/>
</dbReference>
<evidence type="ECO:0000256" key="8">
    <source>
        <dbReference type="PIRNR" id="PIRNR017222"/>
    </source>
</evidence>
<accession>A0A6J1GXP1</accession>
<keyword evidence="3 8" id="KW-0396">Initiation factor</keyword>
<dbReference type="Proteomes" id="UP000504609">
    <property type="component" value="Unplaced"/>
</dbReference>
<evidence type="ECO:0000259" key="10">
    <source>
        <dbReference type="Pfam" id="PF08662"/>
    </source>
</evidence>
<dbReference type="PANTHER" id="PTHR13227:SF0">
    <property type="entry name" value="EUKARYOTIC TRANSLATION INITIATION FACTOR 2A"/>
    <property type="match status" value="1"/>
</dbReference>
<evidence type="ECO:0000256" key="7">
    <source>
        <dbReference type="ARBA" id="ARBA00022917"/>
    </source>
</evidence>
<dbReference type="PIRSF" id="PIRSF017222">
    <property type="entry name" value="eIF2A"/>
    <property type="match status" value="1"/>
</dbReference>
<name>A0A6J1GXP1_CUCMO</name>
<organism evidence="11 12">
    <name type="scientific">Cucurbita moschata</name>
    <name type="common">Winter crookneck squash</name>
    <name type="synonym">Cucurbita pepo var. moschata</name>
    <dbReference type="NCBI Taxonomy" id="3662"/>
    <lineage>
        <taxon>Eukaryota</taxon>
        <taxon>Viridiplantae</taxon>
        <taxon>Streptophyta</taxon>
        <taxon>Embryophyta</taxon>
        <taxon>Tracheophyta</taxon>
        <taxon>Spermatophyta</taxon>
        <taxon>Magnoliopsida</taxon>
        <taxon>eudicotyledons</taxon>
        <taxon>Gunneridae</taxon>
        <taxon>Pentapetalae</taxon>
        <taxon>rosids</taxon>
        <taxon>fabids</taxon>
        <taxon>Cucurbitales</taxon>
        <taxon>Cucurbitaceae</taxon>
        <taxon>Cucurbiteae</taxon>
        <taxon>Cucurbita</taxon>
    </lineage>
</organism>
<dbReference type="RefSeq" id="XP_022955944.1">
    <property type="nucleotide sequence ID" value="XM_023100176.1"/>
</dbReference>
<dbReference type="Gene3D" id="2.130.10.10">
    <property type="entry name" value="YVTN repeat-like/Quinoprotein amine dehydrogenase"/>
    <property type="match status" value="1"/>
</dbReference>
<dbReference type="GeneID" id="111457778"/>
<comment type="function">
    <text evidence="8">Functions in the early steps of protein synthesis of a small number of specific mRNAs. Acts by directing the binding of methionyl-tRNAi to 40S ribosomal subunits. In contrast to the eIF-2 complex, it binds methionyl-tRNAi to 40S subunits in a codon-dependent manner, whereas the eIF-2 complex binds methionyl-tRNAi to 40S subunits in a GTP-dependent manner.</text>
</comment>
<dbReference type="InterPro" id="IPR013979">
    <property type="entry name" value="TIF_beta_prop-like"/>
</dbReference>
<keyword evidence="4" id="KW-0853">WD repeat</keyword>
<dbReference type="KEGG" id="cmos:111457778"/>
<evidence type="ECO:0000256" key="5">
    <source>
        <dbReference type="ARBA" id="ARBA00022737"/>
    </source>
</evidence>
<dbReference type="Pfam" id="PF08662">
    <property type="entry name" value="eIF2A"/>
    <property type="match status" value="1"/>
</dbReference>
<proteinExistence type="inferred from homology"/>
<dbReference type="GO" id="GO:0003729">
    <property type="term" value="F:mRNA binding"/>
    <property type="evidence" value="ECO:0007669"/>
    <property type="project" value="TreeGrafter"/>
</dbReference>